<protein>
    <submittedName>
        <fullName evidence="1">Uncharacterized protein</fullName>
    </submittedName>
</protein>
<evidence type="ECO:0000313" key="2">
    <source>
        <dbReference type="Proteomes" id="UP001141806"/>
    </source>
</evidence>
<keyword evidence="2" id="KW-1185">Reference proteome</keyword>
<sequence>MMKKFGIPLGFNSKKGKPVPGADVSGVRAIMKRQPRATIWYEKVSWWSITDKGAIMGKWRESDCGGELPLEVVLLTGGSMNVQGSWYTQEDGSVARLRKMMHGFLLQVPPIIGNGAGASKMVEGNRVTTKGRSLDAGAVVTFLGQAVTLEKKGWTKADDKIIERLSQVRNPVRVSSHVGNGDPTEISLLASSDAEVVRVAQKSLETLTMPKMMINEACMPIVGLLAGSGCGTGRIAREQENPTARSHPAETVPSMEGARVNLGRLLEFPFEETRSIGGGVGVPVGFANSSLMSMLSHVAVGCDLGVIACAEL</sequence>
<organism evidence="1 2">
    <name type="scientific">Protea cynaroides</name>
    <dbReference type="NCBI Taxonomy" id="273540"/>
    <lineage>
        <taxon>Eukaryota</taxon>
        <taxon>Viridiplantae</taxon>
        <taxon>Streptophyta</taxon>
        <taxon>Embryophyta</taxon>
        <taxon>Tracheophyta</taxon>
        <taxon>Spermatophyta</taxon>
        <taxon>Magnoliopsida</taxon>
        <taxon>Proteales</taxon>
        <taxon>Proteaceae</taxon>
        <taxon>Protea</taxon>
    </lineage>
</organism>
<gene>
    <name evidence="1" type="ORF">NE237_031671</name>
</gene>
<dbReference type="Proteomes" id="UP001141806">
    <property type="component" value="Unassembled WGS sequence"/>
</dbReference>
<comment type="caution">
    <text evidence="1">The sequence shown here is derived from an EMBL/GenBank/DDBJ whole genome shotgun (WGS) entry which is preliminary data.</text>
</comment>
<reference evidence="1" key="1">
    <citation type="journal article" date="2023" name="Plant J.">
        <title>The genome of the king protea, Protea cynaroides.</title>
        <authorList>
            <person name="Chang J."/>
            <person name="Duong T.A."/>
            <person name="Schoeman C."/>
            <person name="Ma X."/>
            <person name="Roodt D."/>
            <person name="Barker N."/>
            <person name="Li Z."/>
            <person name="Van de Peer Y."/>
            <person name="Mizrachi E."/>
        </authorList>
    </citation>
    <scope>NUCLEOTIDE SEQUENCE</scope>
    <source>
        <tissue evidence="1">Young leaves</tissue>
    </source>
</reference>
<dbReference type="AlphaFoldDB" id="A0A9Q0R2N7"/>
<dbReference type="EMBL" id="JAMYWD010000001">
    <property type="protein sequence ID" value="KAJ4980834.1"/>
    <property type="molecule type" value="Genomic_DNA"/>
</dbReference>
<dbReference type="OrthoDB" id="21368at2759"/>
<name>A0A9Q0R2N7_9MAGN</name>
<accession>A0A9Q0R2N7</accession>
<evidence type="ECO:0000313" key="1">
    <source>
        <dbReference type="EMBL" id="KAJ4980834.1"/>
    </source>
</evidence>
<proteinExistence type="predicted"/>